<dbReference type="Pfam" id="PF00144">
    <property type="entry name" value="Beta-lactamase"/>
    <property type="match status" value="1"/>
</dbReference>
<sequence>MNSALDNSLDSLFQDAIQSGIFSKAVVGFISSDGTQMVRAYGTTENAIFDLASVTKVCPTSTLALKRILEGELDLEMKVANFIPELQTNYRNEIRLWHLLTHSLDYRVRMSSLKDLPPKQILEFLYSYPFDKKPGTIFNYGNPASILLGILLMRLTGKKLSQLAEDEFFKPLGMSRSGWNPLEKFSKEEIVATEECPWRKRKLQGEIHDESAFALQSLFPVGSAGMFSTVPDLLRFVQMILNDGEYHGKRIIASGILKLVSTNALAGRVPGECTALGWELDSEKFMGMAHGPHRFGKTGFTGTSIVADAERKSAVVLLSNFTYPKRENSAERINAFRARLSEWFFLEKKSSF</sequence>
<dbReference type="SUPFAM" id="SSF56601">
    <property type="entry name" value="beta-lactamase/transpeptidase-like"/>
    <property type="match status" value="1"/>
</dbReference>
<protein>
    <submittedName>
        <fullName evidence="3">CubicO group peptidase, beta-lactamase class C family</fullName>
    </submittedName>
</protein>
<keyword evidence="1" id="KW-0378">Hydrolase</keyword>
<organism evidence="3 4">
    <name type="scientific">Fibrobacter intestinalis</name>
    <dbReference type="NCBI Taxonomy" id="28122"/>
    <lineage>
        <taxon>Bacteria</taxon>
        <taxon>Pseudomonadati</taxon>
        <taxon>Fibrobacterota</taxon>
        <taxon>Fibrobacteria</taxon>
        <taxon>Fibrobacterales</taxon>
        <taxon>Fibrobacteraceae</taxon>
        <taxon>Fibrobacter</taxon>
    </lineage>
</organism>
<gene>
    <name evidence="3" type="ORF">SAMN05720469_101174</name>
</gene>
<feature type="domain" description="Beta-lactamase-related" evidence="2">
    <location>
        <begin position="30"/>
        <end position="332"/>
    </location>
</feature>
<dbReference type="PANTHER" id="PTHR43283">
    <property type="entry name" value="BETA-LACTAMASE-RELATED"/>
    <property type="match status" value="1"/>
</dbReference>
<keyword evidence="4" id="KW-1185">Reference proteome</keyword>
<dbReference type="InterPro" id="IPR050789">
    <property type="entry name" value="Diverse_Enzym_Activities"/>
</dbReference>
<dbReference type="InterPro" id="IPR012338">
    <property type="entry name" value="Beta-lactam/transpept-like"/>
</dbReference>
<dbReference type="PANTHER" id="PTHR43283:SF11">
    <property type="entry name" value="BETA-LACTAMASE-RELATED DOMAIN-CONTAINING PROTEIN"/>
    <property type="match status" value="1"/>
</dbReference>
<dbReference type="RefSeq" id="WP_073301832.1">
    <property type="nucleotide sequence ID" value="NZ_JAQYFD010000012.1"/>
</dbReference>
<evidence type="ECO:0000256" key="1">
    <source>
        <dbReference type="ARBA" id="ARBA00022801"/>
    </source>
</evidence>
<name>A0A1M6PYC7_9BACT</name>
<dbReference type="GO" id="GO:0016787">
    <property type="term" value="F:hydrolase activity"/>
    <property type="evidence" value="ECO:0007669"/>
    <property type="project" value="UniProtKB-KW"/>
</dbReference>
<evidence type="ECO:0000313" key="3">
    <source>
        <dbReference type="EMBL" id="SHK12949.1"/>
    </source>
</evidence>
<dbReference type="Proteomes" id="UP000184275">
    <property type="component" value="Unassembled WGS sequence"/>
</dbReference>
<dbReference type="EMBL" id="FRAW01000001">
    <property type="protein sequence ID" value="SHK12949.1"/>
    <property type="molecule type" value="Genomic_DNA"/>
</dbReference>
<accession>A0A1M6PYC7</accession>
<proteinExistence type="predicted"/>
<evidence type="ECO:0000313" key="4">
    <source>
        <dbReference type="Proteomes" id="UP000184275"/>
    </source>
</evidence>
<dbReference type="Gene3D" id="3.40.710.10">
    <property type="entry name" value="DD-peptidase/beta-lactamase superfamily"/>
    <property type="match status" value="1"/>
</dbReference>
<evidence type="ECO:0000259" key="2">
    <source>
        <dbReference type="Pfam" id="PF00144"/>
    </source>
</evidence>
<dbReference type="InterPro" id="IPR001466">
    <property type="entry name" value="Beta-lactam-related"/>
</dbReference>
<reference evidence="4" key="1">
    <citation type="submission" date="2016-11" db="EMBL/GenBank/DDBJ databases">
        <authorList>
            <person name="Varghese N."/>
            <person name="Submissions S."/>
        </authorList>
    </citation>
    <scope>NUCLEOTIDE SEQUENCE [LARGE SCALE GENOMIC DNA]</scope>
    <source>
        <strain evidence="4">UWOS</strain>
    </source>
</reference>
<dbReference type="AlphaFoldDB" id="A0A1M6PYC7"/>